<organism evidence="10 11">
    <name type="scientific">Aquila chrysaetos chrysaetos</name>
    <dbReference type="NCBI Taxonomy" id="223781"/>
    <lineage>
        <taxon>Eukaryota</taxon>
        <taxon>Metazoa</taxon>
        <taxon>Chordata</taxon>
        <taxon>Craniata</taxon>
        <taxon>Vertebrata</taxon>
        <taxon>Euteleostomi</taxon>
        <taxon>Archelosauria</taxon>
        <taxon>Archosauria</taxon>
        <taxon>Dinosauria</taxon>
        <taxon>Saurischia</taxon>
        <taxon>Theropoda</taxon>
        <taxon>Coelurosauria</taxon>
        <taxon>Aves</taxon>
        <taxon>Neognathae</taxon>
        <taxon>Neoaves</taxon>
        <taxon>Telluraves</taxon>
        <taxon>Accipitrimorphae</taxon>
        <taxon>Accipitriformes</taxon>
        <taxon>Accipitridae</taxon>
        <taxon>Accipitrinae</taxon>
        <taxon>Aquila</taxon>
    </lineage>
</organism>
<evidence type="ECO:0000256" key="4">
    <source>
        <dbReference type="ARBA" id="ARBA00022729"/>
    </source>
</evidence>
<comment type="similarity">
    <text evidence="2">Belongs to the CD164 family.</text>
</comment>
<proteinExistence type="inferred from homology"/>
<keyword evidence="4" id="KW-0732">Signal</keyword>
<evidence type="ECO:0000256" key="7">
    <source>
        <dbReference type="ARBA" id="ARBA00023180"/>
    </source>
</evidence>
<keyword evidence="3 9" id="KW-0812">Transmembrane</keyword>
<keyword evidence="5 9" id="KW-1133">Transmembrane helix</keyword>
<name>A0A663ETC6_AQUCH</name>
<keyword evidence="7" id="KW-0325">Glycoprotein</keyword>
<accession>A0A663ETC6</accession>
<dbReference type="GO" id="GO:0031410">
    <property type="term" value="C:cytoplasmic vesicle"/>
    <property type="evidence" value="ECO:0007669"/>
    <property type="project" value="TreeGrafter"/>
</dbReference>
<evidence type="ECO:0000256" key="3">
    <source>
        <dbReference type="ARBA" id="ARBA00022692"/>
    </source>
</evidence>
<keyword evidence="6 9" id="KW-0472">Membrane</keyword>
<evidence type="ECO:0000256" key="2">
    <source>
        <dbReference type="ARBA" id="ARBA00005341"/>
    </source>
</evidence>
<dbReference type="GeneTree" id="ENSGT00530000063929"/>
<sequence>MGQGLPAADKGKKKNLPGRPCPHCSIGRVWRQEAACGLQHLLGAVVLGRGCLGRAGPARCACTAGVMARQCLYPARSLLAPILTPKMGHRSLPSLSFTSAAWGWLLSARAPSRMDLTVFFIPPLSASFSTKKGSGLGPAAGCLPPGSVPPAPFPEGLGAARNISRVTGWRARRATSTTAGSGSRLPPPPRSASAFLIHPGRRELDTGECSELRSCETCTASTASHNATGCIWMGCGTPKEPEMGSCMQRGVAARETCVLYNTSTLCRALKSPTEEPPWSHSKEPATHSPRTTTTGAPLTGSPEFHPPGFDTASFIGGIVLVLSVQAVVFFIIKFIKSKDSTYQTLEDNQ</sequence>
<evidence type="ECO:0000256" key="6">
    <source>
        <dbReference type="ARBA" id="ARBA00023136"/>
    </source>
</evidence>
<dbReference type="Ensembl" id="ENSACCT00020015812.1">
    <property type="protein sequence ID" value="ENSACCP00020015159.1"/>
    <property type="gene ID" value="ENSACCG00020010410.1"/>
</dbReference>
<feature type="region of interest" description="Disordered" evidence="8">
    <location>
        <begin position="270"/>
        <end position="303"/>
    </location>
</feature>
<dbReference type="PANTHER" id="PTHR11337:SF11">
    <property type="entry name" value="CD164 SIALOMUCIN-LIKE 2 PROTEIN"/>
    <property type="match status" value="1"/>
</dbReference>
<keyword evidence="11" id="KW-1185">Reference proteome</keyword>
<feature type="transmembrane region" description="Helical" evidence="9">
    <location>
        <begin position="314"/>
        <end position="335"/>
    </location>
</feature>
<reference evidence="10" key="1">
    <citation type="submission" date="2025-08" db="UniProtKB">
        <authorList>
            <consortium name="Ensembl"/>
        </authorList>
    </citation>
    <scope>IDENTIFICATION</scope>
</reference>
<comment type="subcellular location">
    <subcellularLocation>
        <location evidence="1">Membrane</location>
        <topology evidence="1">Single-pass type I membrane protein</topology>
    </subcellularLocation>
</comment>
<reference evidence="10" key="2">
    <citation type="submission" date="2025-09" db="UniProtKB">
        <authorList>
            <consortium name="Ensembl"/>
        </authorList>
    </citation>
    <scope>IDENTIFICATION</scope>
</reference>
<evidence type="ECO:0000313" key="10">
    <source>
        <dbReference type="Ensembl" id="ENSACCP00020015159.1"/>
    </source>
</evidence>
<dbReference type="InParanoid" id="A0A663ETC6"/>
<evidence type="ECO:0000256" key="8">
    <source>
        <dbReference type="SAM" id="MobiDB-lite"/>
    </source>
</evidence>
<evidence type="ECO:0000256" key="5">
    <source>
        <dbReference type="ARBA" id="ARBA00022989"/>
    </source>
</evidence>
<protein>
    <submittedName>
        <fullName evidence="10">CD164 molecule like 2</fullName>
    </submittedName>
</protein>
<evidence type="ECO:0000256" key="9">
    <source>
        <dbReference type="SAM" id="Phobius"/>
    </source>
</evidence>
<dbReference type="Proteomes" id="UP000472275">
    <property type="component" value="Chromosome 16"/>
</dbReference>
<dbReference type="PANTHER" id="PTHR11337">
    <property type="entry name" value="MUCIN/PORIMIN"/>
    <property type="match status" value="1"/>
</dbReference>
<evidence type="ECO:0000256" key="1">
    <source>
        <dbReference type="ARBA" id="ARBA00004479"/>
    </source>
</evidence>
<dbReference type="GO" id="GO:0016020">
    <property type="term" value="C:membrane"/>
    <property type="evidence" value="ECO:0007669"/>
    <property type="project" value="UniProtKB-SubCell"/>
</dbReference>
<evidence type="ECO:0000313" key="11">
    <source>
        <dbReference type="Proteomes" id="UP000472275"/>
    </source>
</evidence>
<dbReference type="AlphaFoldDB" id="A0A663ETC6"/>
<dbReference type="Pfam" id="PF05283">
    <property type="entry name" value="MGC-24"/>
    <property type="match status" value="1"/>
</dbReference>
<dbReference type="InterPro" id="IPR007947">
    <property type="entry name" value="CD164_MGC24"/>
</dbReference>